<reference evidence="3" key="1">
    <citation type="submission" date="2008-03" db="EMBL/GenBank/DDBJ databases">
        <title>Complete sequence of chromosome of Beijerinckia indica subsp. indica ATCC 9039.</title>
        <authorList>
            <consortium name="US DOE Joint Genome Institute"/>
            <person name="Copeland A."/>
            <person name="Lucas S."/>
            <person name="Lapidus A."/>
            <person name="Glavina del Rio T."/>
            <person name="Dalin E."/>
            <person name="Tice H."/>
            <person name="Bruce D."/>
            <person name="Goodwin L."/>
            <person name="Pitluck S."/>
            <person name="LaButti K."/>
            <person name="Schmutz J."/>
            <person name="Larimer F."/>
            <person name="Land M."/>
            <person name="Hauser L."/>
            <person name="Kyrpides N."/>
            <person name="Mikhailova N."/>
            <person name="Dunfield P.F."/>
            <person name="Dedysh S.N."/>
            <person name="Liesack W."/>
            <person name="Saw J.H."/>
            <person name="Alam M."/>
            <person name="Chen Y."/>
            <person name="Murrell J.C."/>
            <person name="Richardson P."/>
        </authorList>
    </citation>
    <scope>NUCLEOTIDE SEQUENCE [LARGE SCALE GENOMIC DNA]</scope>
    <source>
        <strain evidence="3">ATCC 9039 / DSM 1715 / NCIMB 8712</strain>
    </source>
</reference>
<evidence type="ECO:0000259" key="1">
    <source>
        <dbReference type="PROSITE" id="PS50213"/>
    </source>
</evidence>
<name>B2IBJ0_BEII9</name>
<organism evidence="2 3">
    <name type="scientific">Beijerinckia indica subsp. indica (strain ATCC 9039 / DSM 1715 / NCIMB 8712)</name>
    <dbReference type="NCBI Taxonomy" id="395963"/>
    <lineage>
        <taxon>Bacteria</taxon>
        <taxon>Pseudomonadati</taxon>
        <taxon>Pseudomonadota</taxon>
        <taxon>Alphaproteobacteria</taxon>
        <taxon>Hyphomicrobiales</taxon>
        <taxon>Beijerinckiaceae</taxon>
        <taxon>Beijerinckia</taxon>
    </lineage>
</organism>
<feature type="domain" description="FAS1" evidence="1">
    <location>
        <begin position="19"/>
        <end position="163"/>
    </location>
</feature>
<dbReference type="Gene3D" id="2.30.180.10">
    <property type="entry name" value="FAS1 domain"/>
    <property type="match status" value="1"/>
</dbReference>
<dbReference type="InterPro" id="IPR036378">
    <property type="entry name" value="FAS1_dom_sf"/>
</dbReference>
<proteinExistence type="predicted"/>
<dbReference type="FunFam" id="2.30.180.10:FF:000005">
    <property type="entry name" value="Stabilin 2"/>
    <property type="match status" value="1"/>
</dbReference>
<dbReference type="STRING" id="395963.Bind_3054"/>
<dbReference type="KEGG" id="bid:Bind_3054"/>
<dbReference type="InterPro" id="IPR000782">
    <property type="entry name" value="FAS1_domain"/>
</dbReference>
<dbReference type="EMBL" id="CP001016">
    <property type="protein sequence ID" value="ACB96616.1"/>
    <property type="molecule type" value="Genomic_DNA"/>
</dbReference>
<dbReference type="InterPro" id="IPR050904">
    <property type="entry name" value="Adhesion/Biosynth-related"/>
</dbReference>
<evidence type="ECO:0000313" key="3">
    <source>
        <dbReference type="Proteomes" id="UP000001695"/>
    </source>
</evidence>
<dbReference type="PANTHER" id="PTHR10900">
    <property type="entry name" value="PERIOSTIN-RELATED"/>
    <property type="match status" value="1"/>
</dbReference>
<dbReference type="GO" id="GO:0005615">
    <property type="term" value="C:extracellular space"/>
    <property type="evidence" value="ECO:0007669"/>
    <property type="project" value="TreeGrafter"/>
</dbReference>
<dbReference type="HOGENOM" id="CLU_031281_4_1_5"/>
<dbReference type="PANTHER" id="PTHR10900:SF77">
    <property type="entry name" value="FI19380P1"/>
    <property type="match status" value="1"/>
</dbReference>
<gene>
    <name evidence="2" type="ordered locus">Bind_3054</name>
</gene>
<dbReference type="SUPFAM" id="SSF82153">
    <property type="entry name" value="FAS1 domain"/>
    <property type="match status" value="1"/>
</dbReference>
<accession>B2IBJ0</accession>
<dbReference type="PROSITE" id="PS50213">
    <property type="entry name" value="FAS1"/>
    <property type="match status" value="1"/>
</dbReference>
<reference evidence="2 3" key="2">
    <citation type="journal article" date="2010" name="J. Bacteriol.">
        <title>Complete genome sequence of Beijerinckia indica subsp. indica.</title>
        <authorList>
            <person name="Tamas I."/>
            <person name="Dedysh S.N."/>
            <person name="Liesack W."/>
            <person name="Stott M.B."/>
            <person name="Alam M."/>
            <person name="Murrell J.C."/>
            <person name="Dunfield P.F."/>
        </authorList>
    </citation>
    <scope>NUCLEOTIDE SEQUENCE [LARGE SCALE GENOMIC DNA]</scope>
    <source>
        <strain evidence="3">ATCC 9039 / DSM 1715 / NCIMB 8712</strain>
    </source>
</reference>
<keyword evidence="3" id="KW-1185">Reference proteome</keyword>
<dbReference type="Pfam" id="PF02469">
    <property type="entry name" value="Fasciclin"/>
    <property type="match status" value="1"/>
</dbReference>
<sequence length="179" mass="19490">MPAKADLATHVEGTAFSFTKTFLENLSEARSHTTFVAAINAADLAALLQEPGPFTLFAPTNEAFTHLPKGQLESWMQPENRETLAALLRYHMVAGKFSVEGLLAALRREHGQTRLKTLQGEDLIITEDGRRLILVDARGGRSTISFADLPEKNGILHIIDKILQPAIMGPAPTPAPETP</sequence>
<dbReference type="AlphaFoldDB" id="B2IBJ0"/>
<evidence type="ECO:0000313" key="2">
    <source>
        <dbReference type="EMBL" id="ACB96616.1"/>
    </source>
</evidence>
<dbReference type="SMART" id="SM00554">
    <property type="entry name" value="FAS1"/>
    <property type="match status" value="1"/>
</dbReference>
<dbReference type="eggNOG" id="COG2335">
    <property type="taxonomic scope" value="Bacteria"/>
</dbReference>
<dbReference type="Proteomes" id="UP000001695">
    <property type="component" value="Chromosome"/>
</dbReference>
<protein>
    <submittedName>
        <fullName evidence="2">Beta-Ig-H3/fasciclin</fullName>
    </submittedName>
</protein>